<accession>A0A140DTT3</accession>
<evidence type="ECO:0000313" key="1">
    <source>
        <dbReference type="EMBL" id="AMK54060.1"/>
    </source>
</evidence>
<proteinExistence type="predicted"/>
<dbReference type="KEGG" id="fro:AALO17_09260"/>
<evidence type="ECO:0000313" key="2">
    <source>
        <dbReference type="Proteomes" id="UP000069771"/>
    </source>
</evidence>
<dbReference type="Proteomes" id="UP000069771">
    <property type="component" value="Chromosome"/>
</dbReference>
<sequence length="41" mass="4757">MDTGSCLPSIARHKITDQYYYEQKHEQVASNKEISESRISL</sequence>
<keyword evidence="2" id="KW-1185">Reference proteome</keyword>
<dbReference type="EMBL" id="CP011391">
    <property type="protein sequence ID" value="AMK54060.1"/>
    <property type="molecule type" value="Genomic_DNA"/>
</dbReference>
<dbReference type="AlphaFoldDB" id="A0A140DTT3"/>
<protein>
    <submittedName>
        <fullName evidence="1">Uncharacterized protein</fullName>
    </submittedName>
</protein>
<reference evidence="1 2" key="1">
    <citation type="journal article" date="2016" name="Gut Pathog.">
        <title>Whole genome sequencing of "Faecalibaculum rodentium" ALO17, isolated from C57BL/6J laboratory mouse feces.</title>
        <authorList>
            <person name="Lim S."/>
            <person name="Chang D.H."/>
            <person name="Ahn S."/>
            <person name="Kim B.C."/>
        </authorList>
    </citation>
    <scope>NUCLEOTIDE SEQUENCE [LARGE SCALE GENOMIC DNA]</scope>
    <source>
        <strain evidence="1 2">Alo17</strain>
    </source>
</reference>
<name>A0A140DTT3_9FIRM</name>
<organism evidence="1 2">
    <name type="scientific">Faecalibaculum rodentium</name>
    <dbReference type="NCBI Taxonomy" id="1702221"/>
    <lineage>
        <taxon>Bacteria</taxon>
        <taxon>Bacillati</taxon>
        <taxon>Bacillota</taxon>
        <taxon>Erysipelotrichia</taxon>
        <taxon>Erysipelotrichales</taxon>
        <taxon>Erysipelotrichaceae</taxon>
        <taxon>Faecalibaculum</taxon>
    </lineage>
</organism>
<gene>
    <name evidence="1" type="ORF">AALO17_09260</name>
</gene>